<evidence type="ECO:0000313" key="8">
    <source>
        <dbReference type="EMBL" id="KAB3531408.1"/>
    </source>
</evidence>
<comment type="similarity">
    <text evidence="5">Belongs to the RimM family.</text>
</comment>
<dbReference type="GO" id="GO:0006364">
    <property type="term" value="P:rRNA processing"/>
    <property type="evidence" value="ECO:0007669"/>
    <property type="project" value="UniProtKB-UniRule"/>
</dbReference>
<dbReference type="InterPro" id="IPR036976">
    <property type="entry name" value="RimM_N_sf"/>
</dbReference>
<accession>A0A833HPY8</accession>
<dbReference type="NCBIfam" id="TIGR02273">
    <property type="entry name" value="16S_RimM"/>
    <property type="match status" value="1"/>
</dbReference>
<dbReference type="InterPro" id="IPR002676">
    <property type="entry name" value="RimM_N"/>
</dbReference>
<keyword evidence="1 5" id="KW-0963">Cytoplasm</keyword>
<keyword evidence="4 5" id="KW-0143">Chaperone</keyword>
<dbReference type="InterPro" id="IPR009000">
    <property type="entry name" value="Transl_B-barrel_sf"/>
</dbReference>
<dbReference type="SUPFAM" id="SSF50346">
    <property type="entry name" value="PRC-barrel domain"/>
    <property type="match status" value="1"/>
</dbReference>
<keyword evidence="2 5" id="KW-0690">Ribosome biogenesis</keyword>
<organism evidence="8 9">
    <name type="scientific">Alkaliphilus serpentinus</name>
    <dbReference type="NCBI Taxonomy" id="1482731"/>
    <lineage>
        <taxon>Bacteria</taxon>
        <taxon>Bacillati</taxon>
        <taxon>Bacillota</taxon>
        <taxon>Clostridia</taxon>
        <taxon>Peptostreptococcales</taxon>
        <taxon>Natronincolaceae</taxon>
        <taxon>Alkaliphilus</taxon>
    </lineage>
</organism>
<dbReference type="GO" id="GO:0043022">
    <property type="term" value="F:ribosome binding"/>
    <property type="evidence" value="ECO:0007669"/>
    <property type="project" value="InterPro"/>
</dbReference>
<protein>
    <recommendedName>
        <fullName evidence="5">Ribosome maturation factor RimM</fullName>
    </recommendedName>
</protein>
<evidence type="ECO:0000256" key="1">
    <source>
        <dbReference type="ARBA" id="ARBA00022490"/>
    </source>
</evidence>
<sequence>MKMKYLRVGKIASTHGIKGAVKVFPTTDYPERFEELKYVYLDKTDKLIINNVQYQKNMVILTFKEFNDINQVERLKGKELFIDESQRRKLPEDTYYIADIIGIDVYTDKDVYLGKVKDIIQTGPSEVYVIGNDEGKEYMIPSVKEFIPIIDIDNKRIVVKPIEGMIE</sequence>
<comment type="subcellular location">
    <subcellularLocation>
        <location evidence="5">Cytoplasm</location>
    </subcellularLocation>
</comment>
<dbReference type="Pfam" id="PF24986">
    <property type="entry name" value="PRC_RimM"/>
    <property type="match status" value="1"/>
</dbReference>
<dbReference type="PANTHER" id="PTHR33692:SF1">
    <property type="entry name" value="RIBOSOME MATURATION FACTOR RIMM"/>
    <property type="match status" value="1"/>
</dbReference>
<name>A0A833HPY8_9FIRM</name>
<gene>
    <name evidence="5 8" type="primary">rimM</name>
    <name evidence="8" type="ORF">F8153_04310</name>
</gene>
<comment type="caution">
    <text evidence="8">The sequence shown here is derived from an EMBL/GenBank/DDBJ whole genome shotgun (WGS) entry which is preliminary data.</text>
</comment>
<dbReference type="InterPro" id="IPR011033">
    <property type="entry name" value="PRC_barrel-like_sf"/>
</dbReference>
<dbReference type="GO" id="GO:0042274">
    <property type="term" value="P:ribosomal small subunit biogenesis"/>
    <property type="evidence" value="ECO:0007669"/>
    <property type="project" value="UniProtKB-UniRule"/>
</dbReference>
<evidence type="ECO:0000313" key="9">
    <source>
        <dbReference type="Proteomes" id="UP000465601"/>
    </source>
</evidence>
<evidence type="ECO:0000256" key="2">
    <source>
        <dbReference type="ARBA" id="ARBA00022517"/>
    </source>
</evidence>
<dbReference type="AlphaFoldDB" id="A0A833HPY8"/>
<dbReference type="GO" id="GO:0005840">
    <property type="term" value="C:ribosome"/>
    <property type="evidence" value="ECO:0007669"/>
    <property type="project" value="InterPro"/>
</dbReference>
<feature type="domain" description="Ribosome maturation factor RimM PRC barrel" evidence="7">
    <location>
        <begin position="99"/>
        <end position="164"/>
    </location>
</feature>
<dbReference type="GO" id="GO:0005737">
    <property type="term" value="C:cytoplasm"/>
    <property type="evidence" value="ECO:0007669"/>
    <property type="project" value="UniProtKB-SubCell"/>
</dbReference>
<dbReference type="OrthoDB" id="9810331at2"/>
<dbReference type="SUPFAM" id="SSF50447">
    <property type="entry name" value="Translation proteins"/>
    <property type="match status" value="1"/>
</dbReference>
<reference evidence="8 9" key="1">
    <citation type="submission" date="2019-10" db="EMBL/GenBank/DDBJ databases">
        <title>Alkaliphilus serpentinus sp. nov. and Alkaliphilus pronyensis sp. nov., two novel anaerobic alkaliphilic species isolated from the serpentinized-hosted hydrothermal field of the Prony Bay (New Caledonia).</title>
        <authorList>
            <person name="Postec A."/>
        </authorList>
    </citation>
    <scope>NUCLEOTIDE SEQUENCE [LARGE SCALE GENOMIC DNA]</scope>
    <source>
        <strain evidence="8 9">LacT</strain>
    </source>
</reference>
<evidence type="ECO:0000256" key="5">
    <source>
        <dbReference type="HAMAP-Rule" id="MF_00014"/>
    </source>
</evidence>
<evidence type="ECO:0000259" key="7">
    <source>
        <dbReference type="Pfam" id="PF24986"/>
    </source>
</evidence>
<dbReference type="EMBL" id="WBZB01000013">
    <property type="protein sequence ID" value="KAB3531408.1"/>
    <property type="molecule type" value="Genomic_DNA"/>
</dbReference>
<evidence type="ECO:0000256" key="4">
    <source>
        <dbReference type="ARBA" id="ARBA00023186"/>
    </source>
</evidence>
<dbReference type="Pfam" id="PF01782">
    <property type="entry name" value="RimM"/>
    <property type="match status" value="1"/>
</dbReference>
<feature type="domain" description="RimM N-terminal" evidence="6">
    <location>
        <begin position="8"/>
        <end position="86"/>
    </location>
</feature>
<dbReference type="Gene3D" id="2.40.30.60">
    <property type="entry name" value="RimM"/>
    <property type="match status" value="1"/>
</dbReference>
<comment type="domain">
    <text evidence="5">The PRC barrel domain binds ribosomal protein uS19.</text>
</comment>
<dbReference type="HAMAP" id="MF_00014">
    <property type="entry name" value="Ribosome_mat_RimM"/>
    <property type="match status" value="1"/>
</dbReference>
<dbReference type="PANTHER" id="PTHR33692">
    <property type="entry name" value="RIBOSOME MATURATION FACTOR RIMM"/>
    <property type="match status" value="1"/>
</dbReference>
<evidence type="ECO:0000259" key="6">
    <source>
        <dbReference type="Pfam" id="PF01782"/>
    </source>
</evidence>
<comment type="subunit">
    <text evidence="5">Binds ribosomal protein uS19.</text>
</comment>
<proteinExistence type="inferred from homology"/>
<dbReference type="InterPro" id="IPR056792">
    <property type="entry name" value="PRC_RimM"/>
</dbReference>
<comment type="function">
    <text evidence="5">An accessory protein needed during the final step in the assembly of 30S ribosomal subunit, possibly for assembly of the head region. Essential for efficient processing of 16S rRNA. May be needed both before and after RbfA during the maturation of 16S rRNA. It has affinity for free ribosomal 30S subunits but not for 70S ribosomes.</text>
</comment>
<keyword evidence="3 5" id="KW-0698">rRNA processing</keyword>
<dbReference type="InterPro" id="IPR011961">
    <property type="entry name" value="RimM"/>
</dbReference>
<dbReference type="Proteomes" id="UP000465601">
    <property type="component" value="Unassembled WGS sequence"/>
</dbReference>
<dbReference type="Gene3D" id="2.30.30.240">
    <property type="entry name" value="PRC-barrel domain"/>
    <property type="match status" value="1"/>
</dbReference>
<keyword evidence="9" id="KW-1185">Reference proteome</keyword>
<evidence type="ECO:0000256" key="3">
    <source>
        <dbReference type="ARBA" id="ARBA00022552"/>
    </source>
</evidence>